<proteinExistence type="predicted"/>
<reference evidence="1 2" key="1">
    <citation type="submission" date="2020-08" db="EMBL/GenBank/DDBJ databases">
        <title>Functional genomics of gut bacteria from endangered species of beetles.</title>
        <authorList>
            <person name="Carlos-Shanley C."/>
        </authorList>
    </citation>
    <scope>NUCLEOTIDE SEQUENCE [LARGE SCALE GENOMIC DNA]</scope>
    <source>
        <strain evidence="1 2">S00179</strain>
    </source>
</reference>
<accession>A0A7W7P501</accession>
<evidence type="ECO:0000313" key="1">
    <source>
        <dbReference type="EMBL" id="MBB4867439.1"/>
    </source>
</evidence>
<dbReference type="Proteomes" id="UP000566995">
    <property type="component" value="Unassembled WGS sequence"/>
</dbReference>
<evidence type="ECO:0008006" key="3">
    <source>
        <dbReference type="Google" id="ProtNLM"/>
    </source>
</evidence>
<dbReference type="RefSeq" id="WP_184596945.1">
    <property type="nucleotide sequence ID" value="NZ_JACHLI010000040.1"/>
</dbReference>
<dbReference type="AlphaFoldDB" id="A0A7W7P501"/>
<protein>
    <recommendedName>
        <fullName evidence="3">Class I SAM-dependent methyltransferase</fullName>
    </recommendedName>
</protein>
<evidence type="ECO:0000313" key="2">
    <source>
        <dbReference type="Proteomes" id="UP000566995"/>
    </source>
</evidence>
<gene>
    <name evidence="1" type="ORF">HNP46_006352</name>
</gene>
<sequence>MSNIVQLEPDFEKIAVMVPQIFDGDALKVMPTAFYRQFDRDTLSMMCVMSGLYCLPTFELLDVLNQLILEVSPSRNVIEVGAGNGALGRGLGITMTDNYVQTRPEVIKALEKAQHSPVWYGPDVLQMDGNAAVDHYKPEVVIGAWVSHRHDPNHPELGGNIQGEGLDEEAILSKVKRYIVVGNKHQHGNKPIMPRVTKVLQGDYLVSRSHRFQAENAIFVWDNPARAGEA</sequence>
<comment type="caution">
    <text evidence="1">The sequence shown here is derived from an EMBL/GenBank/DDBJ whole genome shotgun (WGS) entry which is preliminary data.</text>
</comment>
<name>A0A7W7P501_PSENT</name>
<dbReference type="EMBL" id="JACHLI010000040">
    <property type="protein sequence ID" value="MBB4867439.1"/>
    <property type="molecule type" value="Genomic_DNA"/>
</dbReference>
<organism evidence="1 2">
    <name type="scientific">Pseudomonas nitroreducens</name>
    <dbReference type="NCBI Taxonomy" id="46680"/>
    <lineage>
        <taxon>Bacteria</taxon>
        <taxon>Pseudomonadati</taxon>
        <taxon>Pseudomonadota</taxon>
        <taxon>Gammaproteobacteria</taxon>
        <taxon>Pseudomonadales</taxon>
        <taxon>Pseudomonadaceae</taxon>
        <taxon>Pseudomonas</taxon>
    </lineage>
</organism>